<sequence length="217" mass="24337">MADAHPILYSFRRCPYAMRARLAIANAGVGVKLREVVLRDKPAHMLEISPKGTVPVLQLADGTVIDESLDVMRWALEQHDPDGWLTPEAGTLADTLALIAGCDGDFKHHLDRYKYAARYEDVDPIEHRKAAEVFLAKLEARLNDGAWLFGSRACLADYAVLPFIRQFASVDRAWFDSAPYPALHAWLKAFMDGDFFKSVMNKYPQWQPGDAEADFPG</sequence>
<dbReference type="AlphaFoldDB" id="A0A1G6UBL5"/>
<evidence type="ECO:0000313" key="4">
    <source>
        <dbReference type="Proteomes" id="UP000183685"/>
    </source>
</evidence>
<dbReference type="Pfam" id="PF13417">
    <property type="entry name" value="GST_N_3"/>
    <property type="match status" value="1"/>
</dbReference>
<dbReference type="InterPro" id="IPR036282">
    <property type="entry name" value="Glutathione-S-Trfase_C_sf"/>
</dbReference>
<dbReference type="PROSITE" id="PS50405">
    <property type="entry name" value="GST_CTER"/>
    <property type="match status" value="1"/>
</dbReference>
<evidence type="ECO:0000313" key="3">
    <source>
        <dbReference type="EMBL" id="SDD37975.1"/>
    </source>
</evidence>
<dbReference type="STRING" id="637679.GCA_001550055_00373"/>
<dbReference type="SUPFAM" id="SSF47616">
    <property type="entry name" value="GST C-terminal domain-like"/>
    <property type="match status" value="1"/>
</dbReference>
<proteinExistence type="predicted"/>
<dbReference type="InterPro" id="IPR040079">
    <property type="entry name" value="Glutathione_S-Trfase"/>
</dbReference>
<keyword evidence="4" id="KW-1185">Reference proteome</keyword>
<reference evidence="3 4" key="1">
    <citation type="submission" date="2016-10" db="EMBL/GenBank/DDBJ databases">
        <authorList>
            <person name="de Groot N.N."/>
        </authorList>
    </citation>
    <scope>NUCLEOTIDE SEQUENCE [LARGE SCALE GENOMIC DNA]</scope>
    <source>
        <strain evidence="3 4">CGMCC 1.9109</strain>
    </source>
</reference>
<dbReference type="GO" id="GO:0016740">
    <property type="term" value="F:transferase activity"/>
    <property type="evidence" value="ECO:0007669"/>
    <property type="project" value="UniProtKB-KW"/>
</dbReference>
<dbReference type="CDD" id="cd03060">
    <property type="entry name" value="GST_N_Omega_like"/>
    <property type="match status" value="1"/>
</dbReference>
<evidence type="ECO:0000259" key="2">
    <source>
        <dbReference type="PROSITE" id="PS50405"/>
    </source>
</evidence>
<dbReference type="SUPFAM" id="SSF52833">
    <property type="entry name" value="Thioredoxin-like"/>
    <property type="match status" value="1"/>
</dbReference>
<dbReference type="InterPro" id="IPR010987">
    <property type="entry name" value="Glutathione-S-Trfase_C-like"/>
</dbReference>
<organism evidence="3 4">
    <name type="scientific">Kordiimonas lacus</name>
    <dbReference type="NCBI Taxonomy" id="637679"/>
    <lineage>
        <taxon>Bacteria</taxon>
        <taxon>Pseudomonadati</taxon>
        <taxon>Pseudomonadota</taxon>
        <taxon>Alphaproteobacteria</taxon>
        <taxon>Kordiimonadales</taxon>
        <taxon>Kordiimonadaceae</taxon>
        <taxon>Kordiimonas</taxon>
    </lineage>
</organism>
<keyword evidence="3" id="KW-0808">Transferase</keyword>
<dbReference type="GO" id="GO:0005737">
    <property type="term" value="C:cytoplasm"/>
    <property type="evidence" value="ECO:0007669"/>
    <property type="project" value="TreeGrafter"/>
</dbReference>
<dbReference type="Proteomes" id="UP000183685">
    <property type="component" value="Unassembled WGS sequence"/>
</dbReference>
<name>A0A1G6UBL5_9PROT</name>
<dbReference type="Gene3D" id="1.20.1050.10">
    <property type="match status" value="1"/>
</dbReference>
<dbReference type="EMBL" id="FNAK01000001">
    <property type="protein sequence ID" value="SDD37975.1"/>
    <property type="molecule type" value="Genomic_DNA"/>
</dbReference>
<dbReference type="Gene3D" id="3.40.30.10">
    <property type="entry name" value="Glutaredoxin"/>
    <property type="match status" value="1"/>
</dbReference>
<dbReference type="InterPro" id="IPR050983">
    <property type="entry name" value="GST_Omega/HSP26"/>
</dbReference>
<dbReference type="Pfam" id="PF13410">
    <property type="entry name" value="GST_C_2"/>
    <property type="match status" value="1"/>
</dbReference>
<feature type="domain" description="GST N-terminal" evidence="1">
    <location>
        <begin position="4"/>
        <end position="83"/>
    </location>
</feature>
<dbReference type="PANTHER" id="PTHR43968:SF6">
    <property type="entry name" value="GLUTATHIONE S-TRANSFERASE OMEGA"/>
    <property type="match status" value="1"/>
</dbReference>
<evidence type="ECO:0000259" key="1">
    <source>
        <dbReference type="PROSITE" id="PS50404"/>
    </source>
</evidence>
<gene>
    <name evidence="3" type="ORF">SAMN04488071_0517</name>
</gene>
<accession>A0A1G6UBL5</accession>
<dbReference type="OrthoDB" id="9813092at2"/>
<dbReference type="InterPro" id="IPR004045">
    <property type="entry name" value="Glutathione_S-Trfase_N"/>
</dbReference>
<feature type="domain" description="GST C-terminal" evidence="2">
    <location>
        <begin position="86"/>
        <end position="208"/>
    </location>
</feature>
<protein>
    <submittedName>
        <fullName evidence="3">Glutathione S-transferase</fullName>
    </submittedName>
</protein>
<dbReference type="CDD" id="cd03196">
    <property type="entry name" value="GST_C_5"/>
    <property type="match status" value="1"/>
</dbReference>
<dbReference type="PANTHER" id="PTHR43968">
    <property type="match status" value="1"/>
</dbReference>
<dbReference type="SFLD" id="SFLDS00019">
    <property type="entry name" value="Glutathione_Transferase_(cytos"/>
    <property type="match status" value="1"/>
</dbReference>
<dbReference type="RefSeq" id="WP_074519257.1">
    <property type="nucleotide sequence ID" value="NZ_FNAK01000001.1"/>
</dbReference>
<dbReference type="InterPro" id="IPR036249">
    <property type="entry name" value="Thioredoxin-like_sf"/>
</dbReference>
<dbReference type="PROSITE" id="PS50404">
    <property type="entry name" value="GST_NTER"/>
    <property type="match status" value="1"/>
</dbReference>